<dbReference type="EMBL" id="SJSA01000001">
    <property type="protein sequence ID" value="TGG39657.1"/>
    <property type="molecule type" value="Genomic_DNA"/>
</dbReference>
<dbReference type="GeneID" id="82148678"/>
<evidence type="ECO:0000313" key="1">
    <source>
        <dbReference type="EMBL" id="TGG39657.1"/>
    </source>
</evidence>
<name>A0A4Z0V5V9_9BACT</name>
<proteinExistence type="predicted"/>
<dbReference type="RefSeq" id="WP_135470383.1">
    <property type="nucleotide sequence ID" value="NZ_CASJDB010000080.1"/>
</dbReference>
<accession>A0A4Z0V5V9</accession>
<gene>
    <name evidence="1" type="ORF">EZ315_02665</name>
</gene>
<organism evidence="1 2">
    <name type="scientific">Duncaniella freteri</name>
    <dbReference type="NCBI Taxonomy" id="2530391"/>
    <lineage>
        <taxon>Bacteria</taxon>
        <taxon>Pseudomonadati</taxon>
        <taxon>Bacteroidota</taxon>
        <taxon>Bacteroidia</taxon>
        <taxon>Bacteroidales</taxon>
        <taxon>Muribaculaceae</taxon>
        <taxon>Duncaniella</taxon>
    </lineage>
</organism>
<reference evidence="1 2" key="1">
    <citation type="submission" date="2019-02" db="EMBL/GenBank/DDBJ databases">
        <title>Isolation and identification of novel species under the genus Muribaculum.</title>
        <authorList>
            <person name="Miyake S."/>
            <person name="Ding Y."/>
            <person name="Low A."/>
            <person name="Soh M."/>
            <person name="Seedorf H."/>
        </authorList>
    </citation>
    <scope>NUCLEOTIDE SEQUENCE [LARGE SCALE GENOMIC DNA]</scope>
    <source>
        <strain evidence="1 2">TLL-A3</strain>
    </source>
</reference>
<keyword evidence="2" id="KW-1185">Reference proteome</keyword>
<sequence>MGFDEPKLFMASGHPFAMSIENVDWASNGAADTPLGDAGVYQKIARKASAGRLSDEDRNTVNNLRSPFYGDAVNAIDKEYQAKLKESMDIIQKVPDVSPEKIIEAIVAPHKGKGNS</sequence>
<comment type="caution">
    <text evidence="1">The sequence shown here is derived from an EMBL/GenBank/DDBJ whole genome shotgun (WGS) entry which is preliminary data.</text>
</comment>
<evidence type="ECO:0000313" key="2">
    <source>
        <dbReference type="Proteomes" id="UP000297635"/>
    </source>
</evidence>
<dbReference type="AlphaFoldDB" id="A0A4Z0V5V9"/>
<protein>
    <submittedName>
        <fullName evidence="1">Uncharacterized protein</fullName>
    </submittedName>
</protein>
<dbReference type="Proteomes" id="UP000297635">
    <property type="component" value="Unassembled WGS sequence"/>
</dbReference>